<dbReference type="OrthoDB" id="5455460at2"/>
<sequence length="235" mass="25576">MRLPPPVSFDPLSLDLLAQSRESIAARRHAEVMRGMAAIHASLEPNSGASKALLDQIRTDLREALRLKEELDAITESIQRTKREIATLHSRTPGGQVTSVTDELGAVVCGTEAATNSILAAAEEIDDITGKLASRLSGDDAEMAQRISDRVITIFEACNFQDITGQRISKVVNAMKFIEERVTQMAQIWGGLESFNDVEAFRTPEREGDEALLNGPALDDDPTRTSQDAIDALFG</sequence>
<protein>
    <submittedName>
        <fullName evidence="3">Uncharacterized protein</fullName>
    </submittedName>
</protein>
<dbReference type="Gene3D" id="1.10.287.500">
    <property type="entry name" value="Helix hairpin bin"/>
    <property type="match status" value="1"/>
</dbReference>
<dbReference type="GO" id="GO:0050920">
    <property type="term" value="P:regulation of chemotaxis"/>
    <property type="evidence" value="ECO:0007669"/>
    <property type="project" value="InterPro"/>
</dbReference>
<organism evidence="3">
    <name type="scientific">Microvirga ossetica</name>
    <dbReference type="NCBI Taxonomy" id="1882682"/>
    <lineage>
        <taxon>Bacteria</taxon>
        <taxon>Pseudomonadati</taxon>
        <taxon>Pseudomonadota</taxon>
        <taxon>Alphaproteobacteria</taxon>
        <taxon>Hyphomicrobiales</taxon>
        <taxon>Methylobacteriaceae</taxon>
        <taxon>Microvirga</taxon>
    </lineage>
</organism>
<dbReference type="AlphaFoldDB" id="A0A1B2EH66"/>
<accession>A0A1B2EH66</accession>
<gene>
    <name evidence="3" type="ORF">BB934_14830</name>
</gene>
<dbReference type="GO" id="GO:0009288">
    <property type="term" value="C:bacterial-type flagellum"/>
    <property type="evidence" value="ECO:0007669"/>
    <property type="project" value="InterPro"/>
</dbReference>
<feature type="region of interest" description="Disordered" evidence="2">
    <location>
        <begin position="206"/>
        <end position="225"/>
    </location>
</feature>
<dbReference type="KEGG" id="moc:BB934_14830"/>
<reference evidence="3" key="1">
    <citation type="submission" date="2016-07" db="EMBL/GenBank/DDBJ databases">
        <title>Microvirga ossetica sp. nov. a new species of rhizobia isolated from root nodules of the legume species Vicia alpestris Steven originated from North Ossetia region in the Caucasus.</title>
        <authorList>
            <person name="Safronova V.I."/>
            <person name="Kuznetsova I.G."/>
            <person name="Sazanova A.L."/>
            <person name="Belimov A."/>
            <person name="Andronov E."/>
            <person name="Osledkin Y.S."/>
            <person name="Onishchuk O.P."/>
            <person name="Kurchak O.N."/>
            <person name="Shaposhnikov A.I."/>
            <person name="Willems A."/>
            <person name="Tikhonovich I.A."/>
        </authorList>
    </citation>
    <scope>NUCLEOTIDE SEQUENCE [LARGE SCALE GENOMIC DNA]</scope>
    <source>
        <strain evidence="3">V5/3M</strain>
    </source>
</reference>
<dbReference type="InterPro" id="IPR007439">
    <property type="entry name" value="Chemotax_Pase_CheZ"/>
</dbReference>
<dbReference type="EMBL" id="CP016616">
    <property type="protein sequence ID" value="ANY79335.1"/>
    <property type="molecule type" value="Genomic_DNA"/>
</dbReference>
<evidence type="ECO:0000256" key="2">
    <source>
        <dbReference type="SAM" id="MobiDB-lite"/>
    </source>
</evidence>
<name>A0A1B2EH66_9HYPH</name>
<dbReference type="RefSeq" id="WP_099510345.1">
    <property type="nucleotide sequence ID" value="NZ_CP016616.1"/>
</dbReference>
<proteinExistence type="predicted"/>
<dbReference type="SUPFAM" id="SSF75708">
    <property type="entry name" value="Chemotaxis phosphatase CheZ"/>
    <property type="match status" value="1"/>
</dbReference>
<dbReference type="Pfam" id="PF04344">
    <property type="entry name" value="CheZ"/>
    <property type="match status" value="1"/>
</dbReference>
<feature type="coiled-coil region" evidence="1">
    <location>
        <begin position="54"/>
        <end position="91"/>
    </location>
</feature>
<dbReference type="GO" id="GO:0003824">
    <property type="term" value="F:catalytic activity"/>
    <property type="evidence" value="ECO:0007669"/>
    <property type="project" value="InterPro"/>
</dbReference>
<keyword evidence="1" id="KW-0175">Coiled coil</keyword>
<evidence type="ECO:0000313" key="3">
    <source>
        <dbReference type="EMBL" id="ANY79335.1"/>
    </source>
</evidence>
<evidence type="ECO:0000256" key="1">
    <source>
        <dbReference type="SAM" id="Coils"/>
    </source>
</evidence>